<keyword evidence="2" id="KW-1185">Reference proteome</keyword>
<protein>
    <submittedName>
        <fullName evidence="1">Uncharacterized protein</fullName>
    </submittedName>
</protein>
<dbReference type="AlphaFoldDB" id="A0A9J7BT24"/>
<organism evidence="1 2">
    <name type="scientific">Occallatibacter riparius</name>
    <dbReference type="NCBI Taxonomy" id="1002689"/>
    <lineage>
        <taxon>Bacteria</taxon>
        <taxon>Pseudomonadati</taxon>
        <taxon>Acidobacteriota</taxon>
        <taxon>Terriglobia</taxon>
        <taxon>Terriglobales</taxon>
        <taxon>Acidobacteriaceae</taxon>
        <taxon>Occallatibacter</taxon>
    </lineage>
</organism>
<reference evidence="1" key="1">
    <citation type="submission" date="2021-04" db="EMBL/GenBank/DDBJ databases">
        <title>Phylogenetic analysis of Acidobacteriaceae.</title>
        <authorList>
            <person name="Qiu L."/>
            <person name="Zhang Q."/>
        </authorList>
    </citation>
    <scope>NUCLEOTIDE SEQUENCE</scope>
    <source>
        <strain evidence="1">DSM 25168</strain>
    </source>
</reference>
<evidence type="ECO:0000313" key="1">
    <source>
        <dbReference type="EMBL" id="UWZ84054.1"/>
    </source>
</evidence>
<dbReference type="EMBL" id="CP093313">
    <property type="protein sequence ID" value="UWZ84054.1"/>
    <property type="molecule type" value="Genomic_DNA"/>
</dbReference>
<evidence type="ECO:0000313" key="2">
    <source>
        <dbReference type="Proteomes" id="UP001059380"/>
    </source>
</evidence>
<dbReference type="KEGG" id="orp:MOP44_26290"/>
<proteinExistence type="predicted"/>
<dbReference type="Proteomes" id="UP001059380">
    <property type="component" value="Chromosome"/>
</dbReference>
<dbReference type="RefSeq" id="WP_260793558.1">
    <property type="nucleotide sequence ID" value="NZ_CP093313.1"/>
</dbReference>
<gene>
    <name evidence="1" type="ORF">MOP44_26290</name>
</gene>
<name>A0A9J7BT24_9BACT</name>
<accession>A0A9J7BT24</accession>
<sequence>MGADERPILDWVNLPEGADELSLWSTLHDGDLAAIESDLLARTLTLRFDVSYVRDFHKLSEETLFVVTVSGVQSVRSFSNIPWPGGCSIPSGTSYEQQQAITVEYQRKWREQSLSWAEFERLTDTGLEVSSATLARRSDCASLHLGLLVGGDSYVEAYVRGDAITFSIGERQLTPEEFVELGEAYWDAFAKKR</sequence>